<dbReference type="PANTHER" id="PTHR28554">
    <property type="entry name" value="39S RIBOSOMAL PROTEIN L45, MITOCHONDRIAL"/>
    <property type="match status" value="1"/>
</dbReference>
<comment type="similarity">
    <text evidence="6">Belongs to the mitochondrion-specific ribosomal protein mL45 family.</text>
</comment>
<dbReference type="GO" id="GO:0005739">
    <property type="term" value="C:mitochondrion"/>
    <property type="evidence" value="ECO:0007669"/>
    <property type="project" value="UniProtKB-SubCell"/>
</dbReference>
<evidence type="ECO:0000256" key="4">
    <source>
        <dbReference type="ARBA" id="ARBA00023128"/>
    </source>
</evidence>
<accession>A0A1D1ZRX2</accession>
<keyword evidence="2" id="KW-0809">Transit peptide</keyword>
<protein>
    <recommendedName>
        <fullName evidence="7">Large ribosomal subunit protein mL45</fullName>
    </recommendedName>
    <alternativeName>
        <fullName evidence="8">39S ribosomal protein L45, mitochondrial</fullName>
    </alternativeName>
</protein>
<keyword evidence="4" id="KW-0496">Mitochondrion</keyword>
<dbReference type="SMART" id="SM00978">
    <property type="entry name" value="Tim44"/>
    <property type="match status" value="1"/>
</dbReference>
<dbReference type="PANTHER" id="PTHR28554:SF1">
    <property type="entry name" value="LARGE RIBOSOMAL SUBUNIT PROTEIN ML45"/>
    <property type="match status" value="1"/>
</dbReference>
<sequence length="330" mass="36269">MPHIGCRYAMLSRNIPCNNTAILAQYSPHSPPLQYVQGAPPCSAPAAFTSLLRLAQHATCPSGSYQPTRGYAGQEYLANKFPKGAFAASQTLGRPAGFRPSVVTSDHVFDPYQGVPSGLSAATMLTPKGLKYLWRRAKGSAQNVYALAMAHKYAKPFKMPLFKQEALRLYEEVNTHVAAGDRRALIALTAPNVNTTFKRQIKAREDAGWTRVEWALVNRPTAENLSVVQGRAAMGDPKDPNTGFVQFTIRFNTKQRFRAFSKSGAVVAGGPDPVDVEELWVVEHPFKKQETNRWRLVGKLMPVPGTKEYTSSAPVITSESLRQHKAAQQA</sequence>
<organism evidence="10">
    <name type="scientific">Auxenochlorella protothecoides</name>
    <name type="common">Green microalga</name>
    <name type="synonym">Chlorella protothecoides</name>
    <dbReference type="NCBI Taxonomy" id="3075"/>
    <lineage>
        <taxon>Eukaryota</taxon>
        <taxon>Viridiplantae</taxon>
        <taxon>Chlorophyta</taxon>
        <taxon>core chlorophytes</taxon>
        <taxon>Trebouxiophyceae</taxon>
        <taxon>Chlorellales</taxon>
        <taxon>Chlorellaceae</taxon>
        <taxon>Auxenochlorella</taxon>
    </lineage>
</organism>
<dbReference type="InterPro" id="IPR007379">
    <property type="entry name" value="Tim44-like_dom"/>
</dbReference>
<dbReference type="Gene3D" id="3.10.450.240">
    <property type="match status" value="1"/>
</dbReference>
<dbReference type="GO" id="GO:1990904">
    <property type="term" value="C:ribonucleoprotein complex"/>
    <property type="evidence" value="ECO:0007669"/>
    <property type="project" value="UniProtKB-KW"/>
</dbReference>
<dbReference type="GO" id="GO:0005840">
    <property type="term" value="C:ribosome"/>
    <property type="evidence" value="ECO:0007669"/>
    <property type="project" value="UniProtKB-KW"/>
</dbReference>
<keyword evidence="3" id="KW-0689">Ribosomal protein</keyword>
<evidence type="ECO:0000256" key="6">
    <source>
        <dbReference type="ARBA" id="ARBA00038073"/>
    </source>
</evidence>
<name>A0A1D1ZRX2_AUXPR</name>
<evidence type="ECO:0000256" key="8">
    <source>
        <dbReference type="ARBA" id="ARBA00043031"/>
    </source>
</evidence>
<dbReference type="Pfam" id="PF04280">
    <property type="entry name" value="Tim44"/>
    <property type="match status" value="1"/>
</dbReference>
<dbReference type="SUPFAM" id="SSF54427">
    <property type="entry name" value="NTF2-like"/>
    <property type="match status" value="1"/>
</dbReference>
<gene>
    <name evidence="10" type="ORF">g.21966</name>
</gene>
<reference evidence="10" key="1">
    <citation type="submission" date="2015-08" db="EMBL/GenBank/DDBJ databases">
        <authorList>
            <person name="Babu N.S."/>
            <person name="Beckwith C.J."/>
            <person name="Beseler K.G."/>
            <person name="Brison A."/>
            <person name="Carone J.V."/>
            <person name="Caskin T.P."/>
            <person name="Diamond M."/>
            <person name="Durham M.E."/>
            <person name="Foxe J.M."/>
            <person name="Go M."/>
            <person name="Henderson B.A."/>
            <person name="Jones I.B."/>
            <person name="McGettigan J.A."/>
            <person name="Micheletti S.J."/>
            <person name="Nasrallah M.E."/>
            <person name="Ortiz D."/>
            <person name="Piller C.R."/>
            <person name="Privatt S.R."/>
            <person name="Schneider S.L."/>
            <person name="Sharp S."/>
            <person name="Smith T.C."/>
            <person name="Stanton J.D."/>
            <person name="Ullery H.E."/>
            <person name="Wilson R.J."/>
            <person name="Serrano M.G."/>
            <person name="Buck G."/>
            <person name="Lee V."/>
            <person name="Wang Y."/>
            <person name="Carvalho R."/>
            <person name="Voegtly L."/>
            <person name="Shi R."/>
            <person name="Duckworth R."/>
            <person name="Johnson A."/>
            <person name="Loviza R."/>
            <person name="Walstead R."/>
            <person name="Shah Z."/>
            <person name="Kiflezghi M."/>
            <person name="Wade K."/>
            <person name="Ball S.L."/>
            <person name="Bradley K.W."/>
            <person name="Asai D.J."/>
            <person name="Bowman C.A."/>
            <person name="Russell D.A."/>
            <person name="Pope W.H."/>
            <person name="Jacobs-Sera D."/>
            <person name="Hendrix R.W."/>
            <person name="Hatfull G.F."/>
        </authorList>
    </citation>
    <scope>NUCLEOTIDE SEQUENCE</scope>
</reference>
<evidence type="ECO:0000256" key="7">
    <source>
        <dbReference type="ARBA" id="ARBA00039448"/>
    </source>
</evidence>
<dbReference type="EMBL" id="GDKF01008924">
    <property type="protein sequence ID" value="JAT69698.1"/>
    <property type="molecule type" value="Transcribed_RNA"/>
</dbReference>
<evidence type="ECO:0000256" key="3">
    <source>
        <dbReference type="ARBA" id="ARBA00022980"/>
    </source>
</evidence>
<dbReference type="AlphaFoldDB" id="A0A1D1ZRX2"/>
<evidence type="ECO:0000259" key="9">
    <source>
        <dbReference type="SMART" id="SM00978"/>
    </source>
</evidence>
<evidence type="ECO:0000256" key="5">
    <source>
        <dbReference type="ARBA" id="ARBA00023274"/>
    </source>
</evidence>
<comment type="subcellular location">
    <subcellularLocation>
        <location evidence="1">Mitochondrion</location>
    </subcellularLocation>
</comment>
<keyword evidence="5" id="KW-0687">Ribonucleoprotein</keyword>
<dbReference type="InterPro" id="IPR032710">
    <property type="entry name" value="NTF2-like_dom_sf"/>
</dbReference>
<feature type="domain" description="Tim44-like" evidence="9">
    <location>
        <begin position="144"/>
        <end position="301"/>
    </location>
</feature>
<dbReference type="InterPro" id="IPR051975">
    <property type="entry name" value="mtLSU_mL45"/>
</dbReference>
<evidence type="ECO:0000313" key="10">
    <source>
        <dbReference type="EMBL" id="JAT69698.1"/>
    </source>
</evidence>
<evidence type="ECO:0000256" key="2">
    <source>
        <dbReference type="ARBA" id="ARBA00022946"/>
    </source>
</evidence>
<proteinExistence type="inferred from homology"/>
<evidence type="ECO:0000256" key="1">
    <source>
        <dbReference type="ARBA" id="ARBA00004173"/>
    </source>
</evidence>